<organism evidence="2 3">
    <name type="scientific">Consotaella salsifontis</name>
    <dbReference type="NCBI Taxonomy" id="1365950"/>
    <lineage>
        <taxon>Bacteria</taxon>
        <taxon>Pseudomonadati</taxon>
        <taxon>Pseudomonadota</taxon>
        <taxon>Alphaproteobacteria</taxon>
        <taxon>Hyphomicrobiales</taxon>
        <taxon>Aurantimonadaceae</taxon>
        <taxon>Consotaella</taxon>
    </lineage>
</organism>
<gene>
    <name evidence="2" type="ORF">SAMN05428963_10860</name>
</gene>
<dbReference type="RefSeq" id="WP_078708798.1">
    <property type="nucleotide sequence ID" value="NZ_FUXL01000008.1"/>
</dbReference>
<reference evidence="3" key="1">
    <citation type="submission" date="2017-02" db="EMBL/GenBank/DDBJ databases">
        <authorList>
            <person name="Varghese N."/>
            <person name="Submissions S."/>
        </authorList>
    </citation>
    <scope>NUCLEOTIDE SEQUENCE [LARGE SCALE GENOMIC DNA]</scope>
    <source>
        <strain evidence="3">USBA 369</strain>
    </source>
</reference>
<proteinExistence type="predicted"/>
<protein>
    <submittedName>
        <fullName evidence="2">PilZ domain-containing protein</fullName>
    </submittedName>
</protein>
<evidence type="ECO:0000259" key="1">
    <source>
        <dbReference type="Pfam" id="PF07238"/>
    </source>
</evidence>
<dbReference type="GO" id="GO:0035438">
    <property type="term" value="F:cyclic-di-GMP binding"/>
    <property type="evidence" value="ECO:0007669"/>
    <property type="project" value="InterPro"/>
</dbReference>
<dbReference type="SUPFAM" id="SSF141371">
    <property type="entry name" value="PilZ domain-like"/>
    <property type="match status" value="1"/>
</dbReference>
<keyword evidence="3" id="KW-1185">Reference proteome</keyword>
<dbReference type="AlphaFoldDB" id="A0A1T4RXL4"/>
<dbReference type="Gene3D" id="2.40.10.220">
    <property type="entry name" value="predicted glycosyltransferase like domains"/>
    <property type="match status" value="1"/>
</dbReference>
<dbReference type="STRING" id="1365950.SAMN05428963_10860"/>
<dbReference type="Pfam" id="PF07238">
    <property type="entry name" value="PilZ"/>
    <property type="match status" value="1"/>
</dbReference>
<dbReference type="InterPro" id="IPR009875">
    <property type="entry name" value="PilZ_domain"/>
</dbReference>
<accession>A0A1T4RXL4</accession>
<feature type="domain" description="PilZ" evidence="1">
    <location>
        <begin position="5"/>
        <end position="89"/>
    </location>
</feature>
<sequence length="102" mass="11810">MLERRRRDRRRVCLGATMTTSLAGPPITVRLRNLNEKGAEVVVPGGTIDAEEVEIKLPNEDRVRRARVVWRRLDHFGLKFLSLYEEAKEDEAFETLSLRMSD</sequence>
<dbReference type="EMBL" id="FUXL01000008">
    <property type="protein sequence ID" value="SKA20657.1"/>
    <property type="molecule type" value="Genomic_DNA"/>
</dbReference>
<evidence type="ECO:0000313" key="2">
    <source>
        <dbReference type="EMBL" id="SKA20657.1"/>
    </source>
</evidence>
<evidence type="ECO:0000313" key="3">
    <source>
        <dbReference type="Proteomes" id="UP000190135"/>
    </source>
</evidence>
<name>A0A1T4RXL4_9HYPH</name>
<dbReference type="Proteomes" id="UP000190135">
    <property type="component" value="Unassembled WGS sequence"/>
</dbReference>